<sequence>MEKVLRQFFLFLSNNKLLTALAKRYGFRFGASRFVAGTNIGHAAEKIRELNQKGMSVTLDHLGEYVTDKEEAIERTKETIKSIKVIDKLNLDSQVSVKMTSMGLDISDDLVLNNMRRILDAGKEHNVLVTIDMEDYERCEKTITIFETLKEEYDLLSTVLQSYLYRTEDDLQRLNKYSPNIRLVKGAYKESAEVAYPEKKDVDENLKKLIALHLDNGNFTALGSHDDVMIEYTKQYVEENNIPNDQFEFQMLYGMRNELKENLVEQGYNVRVYVPYGRDWFGYNMRRLAERPANVLFVLRGVFKK</sequence>
<comment type="pathway">
    <text evidence="1">Amino-acid degradation; L-proline degradation into L-glutamate; L-glutamate from L-proline: step 1/2.</text>
</comment>
<evidence type="ECO:0000313" key="13">
    <source>
        <dbReference type="Proteomes" id="UP000321440"/>
    </source>
</evidence>
<dbReference type="InterPro" id="IPR002872">
    <property type="entry name" value="Proline_DH_dom"/>
</dbReference>
<dbReference type="Pfam" id="PF01619">
    <property type="entry name" value="Pro_dh"/>
    <property type="match status" value="1"/>
</dbReference>
<keyword evidence="3" id="KW-0285">Flavoprotein</keyword>
<feature type="domain" description="Proline dehydrogenase" evidence="11">
    <location>
        <begin position="44"/>
        <end position="298"/>
    </location>
</feature>
<reference evidence="12 13" key="1">
    <citation type="submission" date="2019-07" db="EMBL/GenBank/DDBJ databases">
        <title>Whole genome shotgun sequence of Alkalibacillus haloalkaliphilus NBRC 103110.</title>
        <authorList>
            <person name="Hosoyama A."/>
            <person name="Uohara A."/>
            <person name="Ohji S."/>
            <person name="Ichikawa N."/>
        </authorList>
    </citation>
    <scope>NUCLEOTIDE SEQUENCE [LARGE SCALE GENOMIC DNA]</scope>
    <source>
        <strain evidence="12 13">NBRC 103110</strain>
    </source>
</reference>
<evidence type="ECO:0000256" key="7">
    <source>
        <dbReference type="ARBA" id="ARBA00023062"/>
    </source>
</evidence>
<name>A0A511W7I5_9BACI</name>
<feature type="binding site" evidence="9">
    <location>
        <position position="98"/>
    </location>
    <ligand>
        <name>substrate</name>
    </ligand>
</feature>
<evidence type="ECO:0000256" key="10">
    <source>
        <dbReference type="PIRSR" id="PIRSR000196-2"/>
    </source>
</evidence>
<evidence type="ECO:0000256" key="8">
    <source>
        <dbReference type="ARBA" id="ARBA00048779"/>
    </source>
</evidence>
<dbReference type="EC" id="1.5.5.2" evidence="2"/>
<evidence type="ECO:0000256" key="2">
    <source>
        <dbReference type="ARBA" id="ARBA00012695"/>
    </source>
</evidence>
<feature type="binding site" evidence="9">
    <location>
        <position position="286"/>
    </location>
    <ligand>
        <name>substrate</name>
    </ligand>
</feature>
<evidence type="ECO:0000256" key="3">
    <source>
        <dbReference type="ARBA" id="ARBA00022630"/>
    </source>
</evidence>
<proteinExistence type="predicted"/>
<evidence type="ECO:0000313" key="12">
    <source>
        <dbReference type="EMBL" id="GEN47049.1"/>
    </source>
</evidence>
<dbReference type="AlphaFoldDB" id="A0A511W7I5"/>
<evidence type="ECO:0000256" key="5">
    <source>
        <dbReference type="ARBA" id="ARBA00022827"/>
    </source>
</evidence>
<evidence type="ECO:0000256" key="4">
    <source>
        <dbReference type="ARBA" id="ARBA00022741"/>
    </source>
</evidence>
<feature type="binding site" evidence="10">
    <location>
        <position position="199"/>
    </location>
    <ligand>
        <name>FAD</name>
        <dbReference type="ChEBI" id="CHEBI:57692"/>
    </ligand>
</feature>
<dbReference type="PIRSF" id="PIRSF000196">
    <property type="entry name" value="Pro_dehydrog"/>
    <property type="match status" value="1"/>
</dbReference>
<keyword evidence="13" id="KW-1185">Reference proteome</keyword>
<evidence type="ECO:0000256" key="9">
    <source>
        <dbReference type="PIRSR" id="PIRSR000196-1"/>
    </source>
</evidence>
<dbReference type="InterPro" id="IPR029041">
    <property type="entry name" value="FAD-linked_oxidoreductase-like"/>
</dbReference>
<dbReference type="UniPathway" id="UPA00261">
    <property type="reaction ID" value="UER00373"/>
</dbReference>
<keyword evidence="5 10" id="KW-0274">FAD</keyword>
<dbReference type="PANTHER" id="PTHR13914:SF0">
    <property type="entry name" value="PROLINE DEHYDROGENASE 1, MITOCHONDRIAL"/>
    <property type="match status" value="1"/>
</dbReference>
<comment type="catalytic activity">
    <reaction evidence="8">
        <text>L-proline + a quinone = (S)-1-pyrroline-5-carboxylate + a quinol + H(+)</text>
        <dbReference type="Rhea" id="RHEA:23784"/>
        <dbReference type="ChEBI" id="CHEBI:15378"/>
        <dbReference type="ChEBI" id="CHEBI:17388"/>
        <dbReference type="ChEBI" id="CHEBI:24646"/>
        <dbReference type="ChEBI" id="CHEBI:60039"/>
        <dbReference type="ChEBI" id="CHEBI:132124"/>
        <dbReference type="EC" id="1.5.5.2"/>
    </reaction>
</comment>
<keyword evidence="4 10" id="KW-0547">Nucleotide-binding</keyword>
<keyword evidence="6" id="KW-0560">Oxidoreductase</keyword>
<feature type="binding site" evidence="10">
    <location>
        <begin position="224"/>
        <end position="225"/>
    </location>
    <ligand>
        <name>FAD</name>
        <dbReference type="ChEBI" id="CHEBI:57692"/>
    </ligand>
</feature>
<gene>
    <name evidence="12" type="primary">putA</name>
    <name evidence="12" type="ORF">AHA02nite_28250</name>
</gene>
<dbReference type="GO" id="GO:0010133">
    <property type="term" value="P:L-proline catabolic process to L-glutamate"/>
    <property type="evidence" value="ECO:0007669"/>
    <property type="project" value="UniProtKB-UniPathway"/>
</dbReference>
<keyword evidence="7" id="KW-0642">Proline metabolism</keyword>
<comment type="caution">
    <text evidence="12">The sequence shown here is derived from an EMBL/GenBank/DDBJ whole genome shotgun (WGS) entry which is preliminary data.</text>
</comment>
<dbReference type="Gene3D" id="3.20.20.220">
    <property type="match status" value="1"/>
</dbReference>
<dbReference type="GO" id="GO:0004657">
    <property type="term" value="F:proline dehydrogenase activity"/>
    <property type="evidence" value="ECO:0007669"/>
    <property type="project" value="UniProtKB-EC"/>
</dbReference>
<dbReference type="PANTHER" id="PTHR13914">
    <property type="entry name" value="PROLINE OXIDASE"/>
    <property type="match status" value="1"/>
</dbReference>
<evidence type="ECO:0000256" key="1">
    <source>
        <dbReference type="ARBA" id="ARBA00004739"/>
    </source>
</evidence>
<evidence type="ECO:0000259" key="11">
    <source>
        <dbReference type="Pfam" id="PF01619"/>
    </source>
</evidence>
<dbReference type="OrthoDB" id="9773461at2"/>
<feature type="binding site" evidence="10">
    <location>
        <position position="133"/>
    </location>
    <ligand>
        <name>FAD</name>
        <dbReference type="ChEBI" id="CHEBI:57692"/>
    </ligand>
</feature>
<dbReference type="Proteomes" id="UP000321440">
    <property type="component" value="Unassembled WGS sequence"/>
</dbReference>
<dbReference type="SUPFAM" id="SSF51730">
    <property type="entry name" value="FAD-linked oxidoreductase"/>
    <property type="match status" value="1"/>
</dbReference>
<feature type="binding site" evidence="10">
    <location>
        <position position="161"/>
    </location>
    <ligand>
        <name>FAD</name>
        <dbReference type="ChEBI" id="CHEBI:57692"/>
    </ligand>
</feature>
<dbReference type="EMBL" id="BJYA01000023">
    <property type="protein sequence ID" value="GEN47049.1"/>
    <property type="molecule type" value="Genomic_DNA"/>
</dbReference>
<comment type="cofactor">
    <cofactor evidence="10">
        <name>FAD</name>
        <dbReference type="ChEBI" id="CHEBI:57692"/>
    </cofactor>
    <text evidence="10">Binds 1 FAD per subunit.</text>
</comment>
<dbReference type="InterPro" id="IPR015659">
    <property type="entry name" value="Proline_oxidase"/>
</dbReference>
<dbReference type="RefSeq" id="WP_146818391.1">
    <property type="nucleotide sequence ID" value="NZ_BJYA01000023.1"/>
</dbReference>
<evidence type="ECO:0000256" key="6">
    <source>
        <dbReference type="ARBA" id="ARBA00023002"/>
    </source>
</evidence>
<dbReference type="GO" id="GO:0000166">
    <property type="term" value="F:nucleotide binding"/>
    <property type="evidence" value="ECO:0007669"/>
    <property type="project" value="UniProtKB-KW"/>
</dbReference>
<protein>
    <recommendedName>
        <fullName evidence="2">proline dehydrogenase</fullName>
        <ecNumber evidence="2">1.5.5.2</ecNumber>
    </recommendedName>
</protein>
<dbReference type="InterPro" id="IPR008219">
    <property type="entry name" value="PRODH_bac_arc"/>
</dbReference>
<accession>A0A511W7I5</accession>
<feature type="binding site" evidence="9">
    <location>
        <position position="287"/>
    </location>
    <ligand>
        <name>substrate</name>
    </ligand>
</feature>
<organism evidence="12 13">
    <name type="scientific">Alkalibacillus haloalkaliphilus</name>
    <dbReference type="NCBI Taxonomy" id="94136"/>
    <lineage>
        <taxon>Bacteria</taxon>
        <taxon>Bacillati</taxon>
        <taxon>Bacillota</taxon>
        <taxon>Bacilli</taxon>
        <taxon>Bacillales</taxon>
        <taxon>Bacillaceae</taxon>
        <taxon>Alkalibacillus</taxon>
    </lineage>
</organism>
<feature type="binding site" evidence="10">
    <location>
        <begin position="185"/>
        <end position="187"/>
    </location>
    <ligand>
        <name>FAD</name>
        <dbReference type="ChEBI" id="CHEBI:57692"/>
    </ligand>
</feature>